<gene>
    <name evidence="1" type="ORF">FA13DRAFT_901354</name>
</gene>
<evidence type="ECO:0000313" key="2">
    <source>
        <dbReference type="Proteomes" id="UP000298030"/>
    </source>
</evidence>
<dbReference type="Proteomes" id="UP000298030">
    <property type="component" value="Unassembled WGS sequence"/>
</dbReference>
<keyword evidence="2" id="KW-1185">Reference proteome</keyword>
<dbReference type="PROSITE" id="PS51257">
    <property type="entry name" value="PROKAR_LIPOPROTEIN"/>
    <property type="match status" value="1"/>
</dbReference>
<evidence type="ECO:0000313" key="1">
    <source>
        <dbReference type="EMBL" id="TEB37371.1"/>
    </source>
</evidence>
<sequence length="346" mass="39024">MGRRRRRANGLEVNWNDPLRFAPVFGPFLASFACPCIHSLPDAPFTPKISAWAHDLDDALAALLTPRLRTTLTTAYPTCPMQYTAFISIVIFLLDIRSHFIPWHPNTVSLLFTFYPTPSFWEPWTRRARMARLCSPFPEPPFTPNRTNSSLSELHGLIHSPSSSCFDRQKTLRVLHLLPGLICRPPSRVWYLVAYHLARNSRWCLAVLLPLPPFRPLLHYSSQGCALFDYLCSSLGFLGLCKFYVDLAESLQCIPPYYLPGFTPQRRCLQHLSERATNRQQFANRSGAALLPCFRTQTQRLTLAAQGLSCVVPCPTGSNGASIVFSSSRMEGQVGGTRNKERTLHS</sequence>
<name>A0A4Y7TTS2_COPMI</name>
<dbReference type="AlphaFoldDB" id="A0A4Y7TTS2"/>
<reference evidence="1 2" key="1">
    <citation type="journal article" date="2019" name="Nat. Ecol. Evol.">
        <title>Megaphylogeny resolves global patterns of mushroom evolution.</title>
        <authorList>
            <person name="Varga T."/>
            <person name="Krizsan K."/>
            <person name="Foldi C."/>
            <person name="Dima B."/>
            <person name="Sanchez-Garcia M."/>
            <person name="Sanchez-Ramirez S."/>
            <person name="Szollosi G.J."/>
            <person name="Szarkandi J.G."/>
            <person name="Papp V."/>
            <person name="Albert L."/>
            <person name="Andreopoulos W."/>
            <person name="Angelini C."/>
            <person name="Antonin V."/>
            <person name="Barry K.W."/>
            <person name="Bougher N.L."/>
            <person name="Buchanan P."/>
            <person name="Buyck B."/>
            <person name="Bense V."/>
            <person name="Catcheside P."/>
            <person name="Chovatia M."/>
            <person name="Cooper J."/>
            <person name="Damon W."/>
            <person name="Desjardin D."/>
            <person name="Finy P."/>
            <person name="Geml J."/>
            <person name="Haridas S."/>
            <person name="Hughes K."/>
            <person name="Justo A."/>
            <person name="Karasinski D."/>
            <person name="Kautmanova I."/>
            <person name="Kiss B."/>
            <person name="Kocsube S."/>
            <person name="Kotiranta H."/>
            <person name="LaButti K.M."/>
            <person name="Lechner B.E."/>
            <person name="Liimatainen K."/>
            <person name="Lipzen A."/>
            <person name="Lukacs Z."/>
            <person name="Mihaltcheva S."/>
            <person name="Morgado L.N."/>
            <person name="Niskanen T."/>
            <person name="Noordeloos M.E."/>
            <person name="Ohm R.A."/>
            <person name="Ortiz-Santana B."/>
            <person name="Ovrebo C."/>
            <person name="Racz N."/>
            <person name="Riley R."/>
            <person name="Savchenko A."/>
            <person name="Shiryaev A."/>
            <person name="Soop K."/>
            <person name="Spirin V."/>
            <person name="Szebenyi C."/>
            <person name="Tomsovsky M."/>
            <person name="Tulloss R.E."/>
            <person name="Uehling J."/>
            <person name="Grigoriev I.V."/>
            <person name="Vagvolgyi C."/>
            <person name="Papp T."/>
            <person name="Martin F.M."/>
            <person name="Miettinen O."/>
            <person name="Hibbett D.S."/>
            <person name="Nagy L.G."/>
        </authorList>
    </citation>
    <scope>NUCLEOTIDE SEQUENCE [LARGE SCALE GENOMIC DNA]</scope>
    <source>
        <strain evidence="1 2">FP101781</strain>
    </source>
</reference>
<accession>A0A4Y7TTS2</accession>
<organism evidence="1 2">
    <name type="scientific">Coprinellus micaceus</name>
    <name type="common">Glistening ink-cap mushroom</name>
    <name type="synonym">Coprinus micaceus</name>
    <dbReference type="NCBI Taxonomy" id="71717"/>
    <lineage>
        <taxon>Eukaryota</taxon>
        <taxon>Fungi</taxon>
        <taxon>Dikarya</taxon>
        <taxon>Basidiomycota</taxon>
        <taxon>Agaricomycotina</taxon>
        <taxon>Agaricomycetes</taxon>
        <taxon>Agaricomycetidae</taxon>
        <taxon>Agaricales</taxon>
        <taxon>Agaricineae</taxon>
        <taxon>Psathyrellaceae</taxon>
        <taxon>Coprinellus</taxon>
    </lineage>
</organism>
<protein>
    <submittedName>
        <fullName evidence="1">Uncharacterized protein</fullName>
    </submittedName>
</protein>
<proteinExistence type="predicted"/>
<comment type="caution">
    <text evidence="1">The sequence shown here is derived from an EMBL/GenBank/DDBJ whole genome shotgun (WGS) entry which is preliminary data.</text>
</comment>
<dbReference type="EMBL" id="QPFP01000004">
    <property type="protein sequence ID" value="TEB37371.1"/>
    <property type="molecule type" value="Genomic_DNA"/>
</dbReference>